<dbReference type="Pfam" id="PF23276">
    <property type="entry name" value="TPR_24"/>
    <property type="match status" value="1"/>
</dbReference>
<dbReference type="NCBIfam" id="TIGR00756">
    <property type="entry name" value="PPR"/>
    <property type="match status" value="2"/>
</dbReference>
<evidence type="ECO:0000256" key="1">
    <source>
        <dbReference type="ARBA" id="ARBA00022737"/>
    </source>
</evidence>
<feature type="repeat" description="PPR" evidence="2">
    <location>
        <begin position="85"/>
        <end position="115"/>
    </location>
</feature>
<feature type="domain" description="Pentatricopeptide repeat-containing protein-mitochondrial" evidence="3">
    <location>
        <begin position="2"/>
        <end position="111"/>
    </location>
</feature>
<reference evidence="4" key="1">
    <citation type="submission" date="2021-01" db="EMBL/GenBank/DDBJ databases">
        <authorList>
            <person name="Corre E."/>
            <person name="Pelletier E."/>
            <person name="Niang G."/>
            <person name="Scheremetjew M."/>
            <person name="Finn R."/>
            <person name="Kale V."/>
            <person name="Holt S."/>
            <person name="Cochrane G."/>
            <person name="Meng A."/>
            <person name="Brown T."/>
            <person name="Cohen L."/>
        </authorList>
    </citation>
    <scope>NUCLEOTIDE SEQUENCE</scope>
    <source>
        <strain evidence="4">CCMP622</strain>
    </source>
</reference>
<protein>
    <recommendedName>
        <fullName evidence="3">Pentatricopeptide repeat-containing protein-mitochondrial domain-containing protein</fullName>
    </recommendedName>
</protein>
<dbReference type="EMBL" id="HBHP01028864">
    <property type="protein sequence ID" value="CAD9773839.1"/>
    <property type="molecule type" value="Transcribed_RNA"/>
</dbReference>
<evidence type="ECO:0000259" key="3">
    <source>
        <dbReference type="Pfam" id="PF23276"/>
    </source>
</evidence>
<organism evidence="4">
    <name type="scientific">Lotharella oceanica</name>
    <dbReference type="NCBI Taxonomy" id="641309"/>
    <lineage>
        <taxon>Eukaryota</taxon>
        <taxon>Sar</taxon>
        <taxon>Rhizaria</taxon>
        <taxon>Cercozoa</taxon>
        <taxon>Chlorarachniophyceae</taxon>
        <taxon>Lotharella</taxon>
    </lineage>
</organism>
<accession>A0A7S2TYN4</accession>
<gene>
    <name evidence="4" type="ORF">LSP00402_LOCUS17831</name>
</gene>
<dbReference type="InterPro" id="IPR011990">
    <property type="entry name" value="TPR-like_helical_dom_sf"/>
</dbReference>
<dbReference type="PANTHER" id="PTHR47936">
    <property type="entry name" value="PPR_LONG DOMAIN-CONTAINING PROTEIN"/>
    <property type="match status" value="1"/>
</dbReference>
<evidence type="ECO:0000313" key="4">
    <source>
        <dbReference type="EMBL" id="CAD9773839.1"/>
    </source>
</evidence>
<dbReference type="AlphaFoldDB" id="A0A7S2TYN4"/>
<proteinExistence type="predicted"/>
<dbReference type="PROSITE" id="PS51375">
    <property type="entry name" value="PPR"/>
    <property type="match status" value="2"/>
</dbReference>
<dbReference type="PANTHER" id="PTHR47936:SF1">
    <property type="entry name" value="PENTATRICOPEPTIDE REPEAT-CONTAINING PROTEIN GUN1, CHLOROPLASTIC"/>
    <property type="match status" value="1"/>
</dbReference>
<keyword evidence="1" id="KW-0677">Repeat</keyword>
<name>A0A7S2TYN4_9EUKA</name>
<dbReference type="Gene3D" id="1.25.40.10">
    <property type="entry name" value="Tetratricopeptide repeat domain"/>
    <property type="match status" value="1"/>
</dbReference>
<dbReference type="InterPro" id="IPR002885">
    <property type="entry name" value="PPR_rpt"/>
</dbReference>
<dbReference type="InterPro" id="IPR057027">
    <property type="entry name" value="TPR_mt"/>
</dbReference>
<feature type="repeat" description="PPR" evidence="2">
    <location>
        <begin position="15"/>
        <end position="49"/>
    </location>
</feature>
<sequence>MSALQRMRNERLRITPKMYSGVVAAYARRGNWEGATQMLTRLREKGVPAEISGYNAAMQALASGFQWRGAIQLLSQLESAGLYPGYQTYDSLISVCEMCGQWEKAMAFYERMESELDDEEFERRSSRRASSTLDDVQTLSGILNTTTMLRALKGELPGLQIPGLGEKSIETFQQEAIKNIRGEAGDQPFWDL</sequence>
<evidence type="ECO:0000256" key="2">
    <source>
        <dbReference type="PROSITE-ProRule" id="PRU00708"/>
    </source>
</evidence>